<dbReference type="InterPro" id="IPR052288">
    <property type="entry name" value="GH45_Enzymes"/>
</dbReference>
<dbReference type="GO" id="GO:0030245">
    <property type="term" value="P:cellulose catabolic process"/>
    <property type="evidence" value="ECO:0007669"/>
    <property type="project" value="UniProtKB-KW"/>
</dbReference>
<dbReference type="SUPFAM" id="SSF50685">
    <property type="entry name" value="Barwin-like endoglucanases"/>
    <property type="match status" value="1"/>
</dbReference>
<comment type="similarity">
    <text evidence="2">Belongs to the glycosyl hydrolase 45 (cellulase K) family.</text>
</comment>
<evidence type="ECO:0000259" key="11">
    <source>
        <dbReference type="Pfam" id="PF02015"/>
    </source>
</evidence>
<feature type="signal peptide" evidence="10">
    <location>
        <begin position="1"/>
        <end position="22"/>
    </location>
</feature>
<reference evidence="13" key="1">
    <citation type="submission" date="2016-04" db="EMBL/GenBank/DDBJ databases">
        <authorList>
            <person name="Nguyen H.D."/>
            <person name="Kesanakurti P."/>
            <person name="Cullis J."/>
            <person name="Levesque C.A."/>
            <person name="Hambleton S."/>
        </authorList>
    </citation>
    <scope>NUCLEOTIDE SEQUENCE</scope>
    <source>
        <strain evidence="13">DAOMC 238032</strain>
    </source>
</reference>
<evidence type="ECO:0000256" key="4">
    <source>
        <dbReference type="ARBA" id="ARBA00022801"/>
    </source>
</evidence>
<keyword evidence="4" id="KW-0378">Hydrolase</keyword>
<protein>
    <recommendedName>
        <fullName evidence="3">cellulase</fullName>
        <ecNumber evidence="3">3.2.1.4</ecNumber>
    </recommendedName>
</protein>
<dbReference type="GO" id="GO:0008810">
    <property type="term" value="F:cellulase activity"/>
    <property type="evidence" value="ECO:0007669"/>
    <property type="project" value="UniProtKB-EC"/>
</dbReference>
<evidence type="ECO:0000313" key="12">
    <source>
        <dbReference type="EMBL" id="CAD6911246.1"/>
    </source>
</evidence>
<keyword evidence="15" id="KW-1185">Reference proteome</keyword>
<evidence type="ECO:0000256" key="1">
    <source>
        <dbReference type="ARBA" id="ARBA00000966"/>
    </source>
</evidence>
<reference evidence="13" key="2">
    <citation type="journal article" date="2019" name="IMA Fungus">
        <title>Genome sequencing and comparison of five Tilletia species to identify candidate genes for the detection of regulated species infecting wheat.</title>
        <authorList>
            <person name="Nguyen H.D.T."/>
            <person name="Sultana T."/>
            <person name="Kesanakurti P."/>
            <person name="Hambleton S."/>
        </authorList>
    </citation>
    <scope>NUCLEOTIDE SEQUENCE</scope>
    <source>
        <strain evidence="13">DAOMC 238032</strain>
    </source>
</reference>
<keyword evidence="8" id="KW-0624">Polysaccharide degradation</keyword>
<comment type="caution">
    <text evidence="13">The sequence shown here is derived from an EMBL/GenBank/DDBJ whole genome shotgun (WGS) entry which is preliminary data.</text>
</comment>
<evidence type="ECO:0000313" key="14">
    <source>
        <dbReference type="Proteomes" id="UP000077671"/>
    </source>
</evidence>
<dbReference type="PANTHER" id="PTHR39730:SF1">
    <property type="entry name" value="ENDOGLUCANASE 1"/>
    <property type="match status" value="1"/>
</dbReference>
<keyword evidence="5" id="KW-0136">Cellulose degradation</keyword>
<dbReference type="InterPro" id="IPR036908">
    <property type="entry name" value="RlpA-like_sf"/>
</dbReference>
<evidence type="ECO:0000313" key="13">
    <source>
        <dbReference type="EMBL" id="KAE8243001.1"/>
    </source>
</evidence>
<evidence type="ECO:0000313" key="15">
    <source>
        <dbReference type="Proteomes" id="UP000836402"/>
    </source>
</evidence>
<comment type="catalytic activity">
    <reaction evidence="1">
        <text>Endohydrolysis of (1-&gt;4)-beta-D-glucosidic linkages in cellulose, lichenin and cereal beta-D-glucans.</text>
        <dbReference type="EC" id="3.2.1.4"/>
    </reaction>
</comment>
<dbReference type="Pfam" id="PF02015">
    <property type="entry name" value="Glyco_hydro_45"/>
    <property type="match status" value="1"/>
</dbReference>
<feature type="compositionally biased region" description="Pro residues" evidence="9">
    <location>
        <begin position="77"/>
        <end position="93"/>
    </location>
</feature>
<gene>
    <name evidence="13" type="ORF">A4X03_0g7901</name>
    <name evidence="12" type="ORF">JKIAZH3_G5538</name>
</gene>
<feature type="region of interest" description="Disordered" evidence="9">
    <location>
        <begin position="26"/>
        <end position="94"/>
    </location>
</feature>
<dbReference type="Proteomes" id="UP000077671">
    <property type="component" value="Unassembled WGS sequence"/>
</dbReference>
<dbReference type="InterPro" id="IPR000334">
    <property type="entry name" value="Glyco_hydro_45"/>
</dbReference>
<evidence type="ECO:0000256" key="5">
    <source>
        <dbReference type="ARBA" id="ARBA00023001"/>
    </source>
</evidence>
<feature type="compositionally biased region" description="Basic residues" evidence="9">
    <location>
        <begin position="30"/>
        <end position="53"/>
    </location>
</feature>
<accession>A0A177U0Q7</accession>
<dbReference type="Proteomes" id="UP000836402">
    <property type="component" value="Unassembled WGS sequence"/>
</dbReference>
<organism evidence="13 14">
    <name type="scientific">Tilletia caries</name>
    <name type="common">wheat bunt fungus</name>
    <dbReference type="NCBI Taxonomy" id="13290"/>
    <lineage>
        <taxon>Eukaryota</taxon>
        <taxon>Fungi</taxon>
        <taxon>Dikarya</taxon>
        <taxon>Basidiomycota</taxon>
        <taxon>Ustilaginomycotina</taxon>
        <taxon>Exobasidiomycetes</taxon>
        <taxon>Tilletiales</taxon>
        <taxon>Tilletiaceae</taxon>
        <taxon>Tilletia</taxon>
    </lineage>
</organism>
<keyword evidence="7" id="KW-0326">Glycosidase</keyword>
<evidence type="ECO:0000256" key="6">
    <source>
        <dbReference type="ARBA" id="ARBA00023277"/>
    </source>
</evidence>
<evidence type="ECO:0000256" key="8">
    <source>
        <dbReference type="ARBA" id="ARBA00023326"/>
    </source>
</evidence>
<dbReference type="PANTHER" id="PTHR39730">
    <property type="entry name" value="ENDOGLUCANASE 1"/>
    <property type="match status" value="1"/>
</dbReference>
<name>A0A177U0Q7_9BASI</name>
<feature type="domain" description="Glycosyl hydrolases family 45 active site" evidence="11">
    <location>
        <begin position="109"/>
        <end position="312"/>
    </location>
</feature>
<evidence type="ECO:0000256" key="9">
    <source>
        <dbReference type="SAM" id="MobiDB-lite"/>
    </source>
</evidence>
<dbReference type="AlphaFoldDB" id="A0A177U0Q7"/>
<sequence>MQILAHTFLLLATSLLFLGALAEDVPSSPAKRHSKHRHHGQRGHHRHHHHHHHLDLQEKAPPAGKIPQKEDHAPTGVVPPAPATGAAPSPPVGVPFGDKPANSCEPTGGMATQYWDCCKVAGAWPGNPNVTRPVYSCAKDGETQLESSNVLSGCQGGTAFACNKHQPFVSATNPMLAYAVGARPHQLGIYNFYGACYSITFKELPGKTLVFQAVNTGEYPKTNQIDIQVPGGGVGIENTCPMQWGSPPDGWGRRFGGIFNRNECSKLPQPLQRGCHWRYDWLAPADHPDGINPTIASMCRVKCPKILTDLTGSTRLDEANYPDAPQ</sequence>
<evidence type="ECO:0000256" key="10">
    <source>
        <dbReference type="SAM" id="SignalP"/>
    </source>
</evidence>
<reference evidence="12" key="3">
    <citation type="submission" date="2020-10" db="EMBL/GenBank/DDBJ databases">
        <authorList>
            <person name="Sedaghatjoo S."/>
        </authorList>
    </citation>
    <scope>NUCLEOTIDE SEQUENCE</scope>
    <source>
        <strain evidence="12">AZH3</strain>
    </source>
</reference>
<dbReference type="EMBL" id="LWDD02002081">
    <property type="protein sequence ID" value="KAE8243001.1"/>
    <property type="molecule type" value="Genomic_DNA"/>
</dbReference>
<proteinExistence type="inferred from homology"/>
<evidence type="ECO:0000256" key="7">
    <source>
        <dbReference type="ARBA" id="ARBA00023295"/>
    </source>
</evidence>
<keyword evidence="10" id="KW-0732">Signal</keyword>
<feature type="chain" id="PRO_5043735980" description="cellulase" evidence="10">
    <location>
        <begin position="23"/>
        <end position="326"/>
    </location>
</feature>
<evidence type="ECO:0000256" key="2">
    <source>
        <dbReference type="ARBA" id="ARBA00007793"/>
    </source>
</evidence>
<evidence type="ECO:0000256" key="3">
    <source>
        <dbReference type="ARBA" id="ARBA00012601"/>
    </source>
</evidence>
<dbReference type="EMBL" id="CAJHJG010001316">
    <property type="protein sequence ID" value="CAD6911246.1"/>
    <property type="molecule type" value="Genomic_DNA"/>
</dbReference>
<keyword evidence="6" id="KW-0119">Carbohydrate metabolism</keyword>
<dbReference type="EC" id="3.2.1.4" evidence="3"/>
<dbReference type="Gene3D" id="2.40.40.10">
    <property type="entry name" value="RlpA-like domain"/>
    <property type="match status" value="1"/>
</dbReference>